<keyword evidence="2" id="KW-0378">Hydrolase</keyword>
<dbReference type="InterPro" id="IPR052061">
    <property type="entry name" value="PTE-AB_protein"/>
</dbReference>
<gene>
    <name evidence="2" type="ORF">Q4F26_06485</name>
</gene>
<dbReference type="Proteomes" id="UP001171751">
    <property type="component" value="Unassembled WGS sequence"/>
</dbReference>
<name>A0AA43ZSL9_9LACT</name>
<dbReference type="GO" id="GO:0016787">
    <property type="term" value="F:hydrolase activity"/>
    <property type="evidence" value="ECO:0007669"/>
    <property type="project" value="UniProtKB-KW"/>
</dbReference>
<keyword evidence="3" id="KW-1185">Reference proteome</keyword>
<evidence type="ECO:0000313" key="3">
    <source>
        <dbReference type="Proteomes" id="UP001171751"/>
    </source>
</evidence>
<dbReference type="SUPFAM" id="SSF54637">
    <property type="entry name" value="Thioesterase/thiol ester dehydrase-isomerase"/>
    <property type="match status" value="1"/>
</dbReference>
<dbReference type="EMBL" id="JAUNQW010000049">
    <property type="protein sequence ID" value="MDO5457979.1"/>
    <property type="molecule type" value="Genomic_DNA"/>
</dbReference>
<proteinExistence type="predicted"/>
<dbReference type="CDD" id="cd03443">
    <property type="entry name" value="PaaI_thioesterase"/>
    <property type="match status" value="1"/>
</dbReference>
<dbReference type="InterPro" id="IPR006683">
    <property type="entry name" value="Thioestr_dom"/>
</dbReference>
<protein>
    <submittedName>
        <fullName evidence="2">PaaI family thioesterase</fullName>
        <ecNumber evidence="2">3.1.2.-</ecNumber>
    </submittedName>
</protein>
<reference evidence="2" key="1">
    <citation type="submission" date="2023-07" db="EMBL/GenBank/DDBJ databases">
        <title>Between Cages and Wild: Unraveling the Impact of Captivity on Animal Microbiomes and Antimicrobial Resistance.</title>
        <authorList>
            <person name="Schmartz G.P."/>
            <person name="Rehner J."/>
            <person name="Schuff M.J."/>
            <person name="Becker S.L."/>
            <person name="Kravczyk M."/>
            <person name="Gurevich A."/>
            <person name="Francke R."/>
            <person name="Mueller R."/>
            <person name="Keller V."/>
            <person name="Keller A."/>
        </authorList>
    </citation>
    <scope>NUCLEOTIDE SEQUENCE</scope>
    <source>
        <strain evidence="2">S39M_St_73</strain>
    </source>
</reference>
<sequence length="159" mass="18313">MKKIKNPYVGLEEQGYNCFACCPSNPFGLKMEFYEDGDDIVCFWKPHTNFQSWLNTLHGGIQSTLMDEVGGWVVNRKLQTAGQTTHLAMRYRNPVPVGEDVVLEIRGRIKEMKRNFAFIEASLSHDGKVCSTCEMTYFCFPKDVAKERFFFNGCELEEE</sequence>
<dbReference type="PANTHER" id="PTHR47260:SF1">
    <property type="entry name" value="UPF0644 PROTEIN PB2B4.06"/>
    <property type="match status" value="1"/>
</dbReference>
<dbReference type="InterPro" id="IPR029069">
    <property type="entry name" value="HotDog_dom_sf"/>
</dbReference>
<dbReference type="AlphaFoldDB" id="A0AA43ZSL9"/>
<comment type="caution">
    <text evidence="2">The sequence shown here is derived from an EMBL/GenBank/DDBJ whole genome shotgun (WGS) entry which is preliminary data.</text>
</comment>
<evidence type="ECO:0000259" key="1">
    <source>
        <dbReference type="Pfam" id="PF03061"/>
    </source>
</evidence>
<evidence type="ECO:0000313" key="2">
    <source>
        <dbReference type="EMBL" id="MDO5457979.1"/>
    </source>
</evidence>
<organism evidence="2 3">
    <name type="scientific">Atopococcus tabaci</name>
    <dbReference type="NCBI Taxonomy" id="269774"/>
    <lineage>
        <taxon>Bacteria</taxon>
        <taxon>Bacillati</taxon>
        <taxon>Bacillota</taxon>
        <taxon>Bacilli</taxon>
        <taxon>Lactobacillales</taxon>
        <taxon>Carnobacteriaceae</taxon>
        <taxon>Atopococcus</taxon>
    </lineage>
</organism>
<feature type="domain" description="Thioesterase" evidence="1">
    <location>
        <begin position="55"/>
        <end position="126"/>
    </location>
</feature>
<dbReference type="EC" id="3.1.2.-" evidence="2"/>
<accession>A0AA43ZSL9</accession>
<dbReference type="PANTHER" id="PTHR47260">
    <property type="entry name" value="UPF0644 PROTEIN PB2B4.06"/>
    <property type="match status" value="1"/>
</dbReference>
<dbReference type="Gene3D" id="3.10.129.10">
    <property type="entry name" value="Hotdog Thioesterase"/>
    <property type="match status" value="1"/>
</dbReference>
<dbReference type="Pfam" id="PF03061">
    <property type="entry name" value="4HBT"/>
    <property type="match status" value="1"/>
</dbReference>